<evidence type="ECO:0000313" key="7">
    <source>
        <dbReference type="EMBL" id="KAI7841163.1"/>
    </source>
</evidence>
<dbReference type="PANTHER" id="PTHR13180">
    <property type="entry name" value="SMALL MEMBRANE PROTEIN-RELATED"/>
    <property type="match status" value="1"/>
</dbReference>
<comment type="similarity">
    <text evidence="2">Belongs to the UPF0220 family.</text>
</comment>
<evidence type="ECO:0000256" key="2">
    <source>
        <dbReference type="ARBA" id="ARBA00005335"/>
    </source>
</evidence>
<reference evidence="7" key="1">
    <citation type="submission" date="2020-11" db="EMBL/GenBank/DDBJ databases">
        <title>Chlorella ohadii genome sequencing and assembly.</title>
        <authorList>
            <person name="Murik O."/>
            <person name="Treves H."/>
            <person name="Kedem I."/>
            <person name="Shotland Y."/>
            <person name="Kaplan A."/>
        </authorList>
    </citation>
    <scope>NUCLEOTIDE SEQUENCE</scope>
    <source>
        <strain evidence="7">1</strain>
    </source>
</reference>
<organism evidence="7 8">
    <name type="scientific">Chlorella ohadii</name>
    <dbReference type="NCBI Taxonomy" id="2649997"/>
    <lineage>
        <taxon>Eukaryota</taxon>
        <taxon>Viridiplantae</taxon>
        <taxon>Chlorophyta</taxon>
        <taxon>core chlorophytes</taxon>
        <taxon>Trebouxiophyceae</taxon>
        <taxon>Chlorellales</taxon>
        <taxon>Chlorellaceae</taxon>
        <taxon>Chlorella clade</taxon>
        <taxon>Chlorella</taxon>
    </lineage>
</organism>
<feature type="transmembrane region" description="Helical" evidence="6">
    <location>
        <begin position="82"/>
        <end position="103"/>
    </location>
</feature>
<keyword evidence="8" id="KW-1185">Reference proteome</keyword>
<dbReference type="InterPro" id="IPR007919">
    <property type="entry name" value="UPF0220"/>
</dbReference>
<evidence type="ECO:0000256" key="3">
    <source>
        <dbReference type="ARBA" id="ARBA00022692"/>
    </source>
</evidence>
<gene>
    <name evidence="7" type="ORF">COHA_005129</name>
</gene>
<evidence type="ECO:0000313" key="8">
    <source>
        <dbReference type="Proteomes" id="UP001205105"/>
    </source>
</evidence>
<dbReference type="GO" id="GO:0016020">
    <property type="term" value="C:membrane"/>
    <property type="evidence" value="ECO:0007669"/>
    <property type="project" value="UniProtKB-SubCell"/>
</dbReference>
<feature type="transmembrane region" description="Helical" evidence="6">
    <location>
        <begin position="15"/>
        <end position="31"/>
    </location>
</feature>
<feature type="transmembrane region" description="Helical" evidence="6">
    <location>
        <begin position="43"/>
        <end position="62"/>
    </location>
</feature>
<feature type="transmembrane region" description="Helical" evidence="6">
    <location>
        <begin position="110"/>
        <end position="128"/>
    </location>
</feature>
<comment type="caution">
    <text evidence="7">The sequence shown here is derived from an EMBL/GenBank/DDBJ whole genome shotgun (WGS) entry which is preliminary data.</text>
</comment>
<comment type="subcellular location">
    <subcellularLocation>
        <location evidence="1">Membrane</location>
        <topology evidence="1">Multi-pass membrane protein</topology>
    </subcellularLocation>
</comment>
<dbReference type="EMBL" id="JADXDR010000067">
    <property type="protein sequence ID" value="KAI7841163.1"/>
    <property type="molecule type" value="Genomic_DNA"/>
</dbReference>
<proteinExistence type="inferred from homology"/>
<keyword evidence="4 6" id="KW-1133">Transmembrane helix</keyword>
<protein>
    <recommendedName>
        <fullName evidence="9">Transmembrane protein</fullName>
    </recommendedName>
</protein>
<evidence type="ECO:0000256" key="4">
    <source>
        <dbReference type="ARBA" id="ARBA00022989"/>
    </source>
</evidence>
<dbReference type="AlphaFoldDB" id="A0AAD5DRJ6"/>
<keyword evidence="5 6" id="KW-0472">Membrane</keyword>
<accession>A0AAD5DRJ6</accession>
<evidence type="ECO:0000256" key="1">
    <source>
        <dbReference type="ARBA" id="ARBA00004141"/>
    </source>
</evidence>
<evidence type="ECO:0000256" key="5">
    <source>
        <dbReference type="ARBA" id="ARBA00023136"/>
    </source>
</evidence>
<dbReference type="Proteomes" id="UP001205105">
    <property type="component" value="Unassembled WGS sequence"/>
</dbReference>
<name>A0AAD5DRJ6_9CHLO</name>
<evidence type="ECO:0000256" key="6">
    <source>
        <dbReference type="SAM" id="Phobius"/>
    </source>
</evidence>
<sequence>MGTLELMVSPVVVDWWWWFFVDSVAVSSSHIPFSQASSSSISLLYLPGIIATLALIMINSVRRDELLSYDAYDEGVYCRSRIWLLMAYALSLGAIAGSVLVMLHRGGEVSSILQVACILGAALVLFTSRSEGEGGSSYDAF</sequence>
<keyword evidence="3 6" id="KW-0812">Transmembrane</keyword>
<dbReference type="Pfam" id="PF05255">
    <property type="entry name" value="UPF0220"/>
    <property type="match status" value="1"/>
</dbReference>
<evidence type="ECO:0008006" key="9">
    <source>
        <dbReference type="Google" id="ProtNLM"/>
    </source>
</evidence>